<proteinExistence type="predicted"/>
<dbReference type="PANTHER" id="PTHR37419:SF8">
    <property type="entry name" value="TOXIN YJJJ"/>
    <property type="match status" value="1"/>
</dbReference>
<dbReference type="Gene3D" id="1.10.1070.20">
    <property type="match status" value="1"/>
</dbReference>
<dbReference type="GO" id="GO:0005829">
    <property type="term" value="C:cytosol"/>
    <property type="evidence" value="ECO:0007669"/>
    <property type="project" value="TreeGrafter"/>
</dbReference>
<dbReference type="PANTHER" id="PTHR37419">
    <property type="entry name" value="SERINE/THREONINE-PROTEIN KINASE TOXIN HIPA"/>
    <property type="match status" value="1"/>
</dbReference>
<protein>
    <recommendedName>
        <fullName evidence="6">Serine/threonine-protein kinase HipA</fullName>
    </recommendedName>
</protein>
<evidence type="ECO:0000259" key="4">
    <source>
        <dbReference type="Pfam" id="PF13657"/>
    </source>
</evidence>
<comment type="caution">
    <text evidence="5">The sequence shown here is derived from an EMBL/GenBank/DDBJ whole genome shotgun (WGS) entry which is preliminary data.</text>
</comment>
<evidence type="ECO:0000313" key="5">
    <source>
        <dbReference type="EMBL" id="KAA6346816.1"/>
    </source>
</evidence>
<dbReference type="EMBL" id="SNRY01000116">
    <property type="protein sequence ID" value="KAA6346816.1"/>
    <property type="molecule type" value="Genomic_DNA"/>
</dbReference>
<dbReference type="InterPro" id="IPR012893">
    <property type="entry name" value="HipA-like_C"/>
</dbReference>
<dbReference type="GO" id="GO:0004674">
    <property type="term" value="F:protein serine/threonine kinase activity"/>
    <property type="evidence" value="ECO:0007669"/>
    <property type="project" value="TreeGrafter"/>
</dbReference>
<name>A0A5J4SL21_9ZZZZ</name>
<gene>
    <name evidence="5" type="ORF">EZS27_005666</name>
</gene>
<dbReference type="AlphaFoldDB" id="A0A5J4SL21"/>
<evidence type="ECO:0008006" key="6">
    <source>
        <dbReference type="Google" id="ProtNLM"/>
    </source>
</evidence>
<evidence type="ECO:0000256" key="2">
    <source>
        <dbReference type="ARBA" id="ARBA00022777"/>
    </source>
</evidence>
<reference evidence="5" key="1">
    <citation type="submission" date="2019-03" db="EMBL/GenBank/DDBJ databases">
        <title>Single cell metagenomics reveals metabolic interactions within the superorganism composed of flagellate Streblomastix strix and complex community of Bacteroidetes bacteria on its surface.</title>
        <authorList>
            <person name="Treitli S.C."/>
            <person name="Kolisko M."/>
            <person name="Husnik F."/>
            <person name="Keeling P."/>
            <person name="Hampl V."/>
        </authorList>
    </citation>
    <scope>NUCLEOTIDE SEQUENCE</scope>
    <source>
        <strain evidence="5">STM</strain>
    </source>
</reference>
<keyword evidence="1" id="KW-0808">Transferase</keyword>
<accession>A0A5J4SL21</accession>
<organism evidence="5">
    <name type="scientific">termite gut metagenome</name>
    <dbReference type="NCBI Taxonomy" id="433724"/>
    <lineage>
        <taxon>unclassified sequences</taxon>
        <taxon>metagenomes</taxon>
        <taxon>organismal metagenomes</taxon>
    </lineage>
</organism>
<evidence type="ECO:0000259" key="3">
    <source>
        <dbReference type="Pfam" id="PF07804"/>
    </source>
</evidence>
<dbReference type="InterPro" id="IPR052028">
    <property type="entry name" value="HipA_Ser/Thr_kinase"/>
</dbReference>
<sequence length="368" mass="41539">MNKKSVVEVFLGGKHVGKLALTPEGLCAFEYDKDFLRDGISISPFFLPLKQELFIAKRDPFRGGFGVFDDSLPEGWGSLLLDRYLQQKGIDPYRLSILERLALVGSTGRGALEYCPDESISIEESPIHIDFHKLAAESEKILTSDYSGGSLETLYHYGGSPGGARPKIFVIIDDKDWLVKFKSASDPIDVGRKEYEYSLLAKECGIEMPETKLFEGKYFGVRRYDRTTGGKIHTISVAGLLNADYRDPCLEYTHLLKICHRLTSDMEQVYALFRQMVFNVAICNRDDHAKNFSFQLIGNEWRLSPAYDMLPSMGFNGYHTTTINNQGLPSWDDVMAVAAAVELNKKRATGICDEIIDKCKKKNMYMKK</sequence>
<dbReference type="InterPro" id="IPR017508">
    <property type="entry name" value="HipA_N1"/>
</dbReference>
<feature type="domain" description="HipA-like C-terminal" evidence="3">
    <location>
        <begin position="160"/>
        <end position="361"/>
    </location>
</feature>
<feature type="domain" description="HipA N-terminal subdomain 1" evidence="4">
    <location>
        <begin position="8"/>
        <end position="114"/>
    </location>
</feature>
<keyword evidence="2" id="KW-0418">Kinase</keyword>
<evidence type="ECO:0000256" key="1">
    <source>
        <dbReference type="ARBA" id="ARBA00022679"/>
    </source>
</evidence>
<dbReference type="Pfam" id="PF13657">
    <property type="entry name" value="Couple_hipA"/>
    <property type="match status" value="1"/>
</dbReference>
<dbReference type="Pfam" id="PF07804">
    <property type="entry name" value="HipA_C"/>
    <property type="match status" value="1"/>
</dbReference>